<keyword evidence="6 9" id="KW-0863">Zinc-finger</keyword>
<keyword evidence="4" id="KW-0808">Transferase</keyword>
<evidence type="ECO:0000313" key="15">
    <source>
        <dbReference type="Proteomes" id="UP000247810"/>
    </source>
</evidence>
<dbReference type="GO" id="GO:0048193">
    <property type="term" value="P:Golgi vesicle transport"/>
    <property type="evidence" value="ECO:0007669"/>
    <property type="project" value="InterPro"/>
</dbReference>
<protein>
    <recommendedName>
        <fullName evidence="16">Transport protein particle component-domain-containing protein</fullName>
    </recommendedName>
</protein>
<dbReference type="Gene3D" id="3.30.1380.20">
    <property type="entry name" value="Trafficking protein particle complex subunit 3"/>
    <property type="match status" value="1"/>
</dbReference>
<feature type="domain" description="PINIT" evidence="13">
    <location>
        <begin position="111"/>
        <end position="263"/>
    </location>
</feature>
<keyword evidence="5" id="KW-0479">Metal-binding</keyword>
<dbReference type="FunFam" id="3.30.1380.20:FF:000020">
    <property type="entry name" value="Trafficking protein particle complex subunit 6B"/>
    <property type="match status" value="1"/>
</dbReference>
<dbReference type="InterPro" id="IPR037992">
    <property type="entry name" value="TRAPPC6/Trs33"/>
</dbReference>
<dbReference type="InterPro" id="IPR031141">
    <property type="entry name" value="SIZ1/2_SP-RING"/>
</dbReference>
<evidence type="ECO:0008006" key="16">
    <source>
        <dbReference type="Google" id="ProtNLM"/>
    </source>
</evidence>
<dbReference type="PROSITE" id="PS50800">
    <property type="entry name" value="SAP"/>
    <property type="match status" value="1"/>
</dbReference>
<dbReference type="InterPro" id="IPR013083">
    <property type="entry name" value="Znf_RING/FYVE/PHD"/>
</dbReference>
<sequence length="715" mass="79553">MASAGQFLDIQSLGALVKTLTNAQLKHILRNEGLAVSGVKASLQLRIIDYIERLSQGGLVEQYDNLRRFVYDTARQPVPAPSTTQSTSGQHYQPPSANQPLPTQHRPSPLNISMPSHGLAPGRLTFKDSPFYTVMEPLTLTVECKVREQTRDSVELKVVLSPGVASRLQVDSNLRVMVYCAADTGLNQYTKSDIAFPHQVELKVNLDEVKANLRGLKNKPGTTRPADVTPYIRKKPGYLNNIVMTYALTQKRFFVLVNLVQRHPVEELVAELKRRKIISKEQVLREMRNKADDSDIVTTSSVLSLKCPLSTLRIEVPCRSIICTHNQCFDASSFLQLQEQAPTWSCPICSKATSFESLQIDQYVDDILRLTSFDVEQVIVEPDGRWSSPNYEDSTKTGGSTPATDDDDELVEIREPGVTPIKQESLSAPTFSLQRTPTQSREPSATSSAAHPSTNKRSAAQVIDLTGSDEEDDDIPIRPAKRPALNSISRSSPRQEFCNPYGGGFLNGRNVPLSSQQNSEYTETFAMSFDTPASPLNASDPHARLLGASCLDFLLIELVPMAERLAKELTSEDTLLDDEEVRETTFFRLESLGYRVGQGLAERFSRDRPRFADNLDVIKFLCKDLWTIFFKKQVDNLKTNHRGVYVLTDNSFRPFARMSTSVRNEAVSMAQAYLWFPCGVIRGALSNLGITTTVQAESAELPGATFQIKTVNPKP</sequence>
<gene>
    <name evidence="14" type="ORF">BO71DRAFT_446951</name>
</gene>
<feature type="compositionally biased region" description="Polar residues" evidence="10">
    <location>
        <begin position="81"/>
        <end position="114"/>
    </location>
</feature>
<dbReference type="Pfam" id="PF02891">
    <property type="entry name" value="zf-MIZ"/>
    <property type="match status" value="1"/>
</dbReference>
<evidence type="ECO:0000256" key="7">
    <source>
        <dbReference type="ARBA" id="ARBA00022786"/>
    </source>
</evidence>
<comment type="pathway">
    <text evidence="1">Protein modification; protein sumoylation.</text>
</comment>
<feature type="region of interest" description="Disordered" evidence="10">
    <location>
        <begin position="384"/>
        <end position="458"/>
    </location>
</feature>
<keyword evidence="7" id="KW-0833">Ubl conjugation pathway</keyword>
<dbReference type="CDD" id="cd14944">
    <property type="entry name" value="TRAPPC6A_Trs33"/>
    <property type="match status" value="1"/>
</dbReference>
<dbReference type="Pfam" id="PF02037">
    <property type="entry name" value="SAP"/>
    <property type="match status" value="1"/>
</dbReference>
<dbReference type="GO" id="GO:0000785">
    <property type="term" value="C:chromatin"/>
    <property type="evidence" value="ECO:0007669"/>
    <property type="project" value="TreeGrafter"/>
</dbReference>
<feature type="compositionally biased region" description="Low complexity" evidence="10">
    <location>
        <begin position="443"/>
        <end position="453"/>
    </location>
</feature>
<dbReference type="Proteomes" id="UP000247810">
    <property type="component" value="Unassembled WGS sequence"/>
</dbReference>
<dbReference type="Pfam" id="PF14324">
    <property type="entry name" value="PINIT"/>
    <property type="match status" value="1"/>
</dbReference>
<evidence type="ECO:0000256" key="6">
    <source>
        <dbReference type="ARBA" id="ARBA00022771"/>
    </source>
</evidence>
<dbReference type="STRING" id="1448320.A0A319E5M5"/>
<dbReference type="VEuPathDB" id="FungiDB:BO71DRAFT_446951"/>
<dbReference type="UniPathway" id="UPA00886"/>
<dbReference type="InterPro" id="IPR007194">
    <property type="entry name" value="TRAPP_component"/>
</dbReference>
<feature type="compositionally biased region" description="Polar residues" evidence="10">
    <location>
        <begin position="387"/>
        <end position="403"/>
    </location>
</feature>
<keyword evidence="15" id="KW-1185">Reference proteome</keyword>
<name>A0A319E5M5_9EURO</name>
<proteinExistence type="inferred from homology"/>
<dbReference type="Gene3D" id="3.30.40.10">
    <property type="entry name" value="Zinc/RING finger domain, C3HC4 (zinc finger)"/>
    <property type="match status" value="1"/>
</dbReference>
<dbReference type="InterPro" id="IPR024096">
    <property type="entry name" value="NO_sig/Golgi_transp_ligand-bd"/>
</dbReference>
<feature type="domain" description="SAP" evidence="11">
    <location>
        <begin position="17"/>
        <end position="51"/>
    </location>
</feature>
<dbReference type="PANTHER" id="PTHR10782">
    <property type="entry name" value="ZINC FINGER MIZ DOMAIN-CONTAINING PROTEIN"/>
    <property type="match status" value="1"/>
</dbReference>
<evidence type="ECO:0000313" key="14">
    <source>
        <dbReference type="EMBL" id="PYH98923.1"/>
    </source>
</evidence>
<dbReference type="CDD" id="cd16792">
    <property type="entry name" value="SP-RING_Siz-like"/>
    <property type="match status" value="1"/>
</dbReference>
<organism evidence="14 15">
    <name type="scientific">Aspergillus ellipticus CBS 707.79</name>
    <dbReference type="NCBI Taxonomy" id="1448320"/>
    <lineage>
        <taxon>Eukaryota</taxon>
        <taxon>Fungi</taxon>
        <taxon>Dikarya</taxon>
        <taxon>Ascomycota</taxon>
        <taxon>Pezizomycotina</taxon>
        <taxon>Eurotiomycetes</taxon>
        <taxon>Eurotiomycetidae</taxon>
        <taxon>Eurotiales</taxon>
        <taxon>Aspergillaceae</taxon>
        <taxon>Aspergillus</taxon>
        <taxon>Aspergillus subgen. Circumdati</taxon>
    </lineage>
</organism>
<dbReference type="OrthoDB" id="28127at2759"/>
<evidence type="ECO:0000256" key="10">
    <source>
        <dbReference type="SAM" id="MobiDB-lite"/>
    </source>
</evidence>
<dbReference type="EMBL" id="KZ825807">
    <property type="protein sequence ID" value="PYH98923.1"/>
    <property type="molecule type" value="Genomic_DNA"/>
</dbReference>
<comment type="similarity">
    <text evidence="3">Belongs to the TRAPP small subunits family. BET3 subfamily.</text>
</comment>
<dbReference type="PANTHER" id="PTHR10782:SF100">
    <property type="entry name" value="LIGASE SIZA, PUTATIVE (AFU_ORTHOLOGUE AFUA_6G05240)-RELATED"/>
    <property type="match status" value="1"/>
</dbReference>
<feature type="compositionally biased region" description="Polar residues" evidence="10">
    <location>
        <begin position="422"/>
        <end position="442"/>
    </location>
</feature>
<comment type="similarity">
    <text evidence="2">Belongs to the PIAS family.</text>
</comment>
<dbReference type="SUPFAM" id="SSF111126">
    <property type="entry name" value="Ligand-binding domain in the NO signalling and Golgi transport"/>
    <property type="match status" value="1"/>
</dbReference>
<evidence type="ECO:0000256" key="9">
    <source>
        <dbReference type="PROSITE-ProRule" id="PRU00452"/>
    </source>
</evidence>
<keyword evidence="8" id="KW-0862">Zinc</keyword>
<evidence type="ECO:0000259" key="11">
    <source>
        <dbReference type="PROSITE" id="PS50800"/>
    </source>
</evidence>
<evidence type="ECO:0000256" key="2">
    <source>
        <dbReference type="ARBA" id="ARBA00005383"/>
    </source>
</evidence>
<dbReference type="AlphaFoldDB" id="A0A319E5M5"/>
<accession>A0A319E5M5</accession>
<evidence type="ECO:0000259" key="12">
    <source>
        <dbReference type="PROSITE" id="PS51044"/>
    </source>
</evidence>
<evidence type="ECO:0000256" key="4">
    <source>
        <dbReference type="ARBA" id="ARBA00022679"/>
    </source>
</evidence>
<dbReference type="Gene3D" id="2.60.120.780">
    <property type="entry name" value="PINIT domain"/>
    <property type="match status" value="1"/>
</dbReference>
<feature type="domain" description="SP-RING-type" evidence="12">
    <location>
        <begin position="292"/>
        <end position="377"/>
    </location>
</feature>
<dbReference type="InterPro" id="IPR004181">
    <property type="entry name" value="Znf_MIZ"/>
</dbReference>
<dbReference type="SMART" id="SM00513">
    <property type="entry name" value="SAP"/>
    <property type="match status" value="1"/>
</dbReference>
<dbReference type="GO" id="GO:0061665">
    <property type="term" value="F:SUMO ligase activity"/>
    <property type="evidence" value="ECO:0007669"/>
    <property type="project" value="TreeGrafter"/>
</dbReference>
<dbReference type="GO" id="GO:0008270">
    <property type="term" value="F:zinc ion binding"/>
    <property type="evidence" value="ECO:0007669"/>
    <property type="project" value="UniProtKB-KW"/>
</dbReference>
<evidence type="ECO:0000256" key="1">
    <source>
        <dbReference type="ARBA" id="ARBA00004718"/>
    </source>
</evidence>
<evidence type="ECO:0000256" key="5">
    <source>
        <dbReference type="ARBA" id="ARBA00022723"/>
    </source>
</evidence>
<evidence type="ECO:0000256" key="8">
    <source>
        <dbReference type="ARBA" id="ARBA00022833"/>
    </source>
</evidence>
<reference evidence="14 15" key="1">
    <citation type="submission" date="2018-02" db="EMBL/GenBank/DDBJ databases">
        <title>The genomes of Aspergillus section Nigri reveals drivers in fungal speciation.</title>
        <authorList>
            <consortium name="DOE Joint Genome Institute"/>
            <person name="Vesth T.C."/>
            <person name="Nybo J."/>
            <person name="Theobald S."/>
            <person name="Brandl J."/>
            <person name="Frisvad J.C."/>
            <person name="Nielsen K.F."/>
            <person name="Lyhne E.K."/>
            <person name="Kogle M.E."/>
            <person name="Kuo A."/>
            <person name="Riley R."/>
            <person name="Clum A."/>
            <person name="Nolan M."/>
            <person name="Lipzen A."/>
            <person name="Salamov A."/>
            <person name="Henrissat B."/>
            <person name="Wiebenga A."/>
            <person name="De vries R.P."/>
            <person name="Grigoriev I.V."/>
            <person name="Mortensen U.H."/>
            <person name="Andersen M.R."/>
            <person name="Baker S.E."/>
        </authorList>
    </citation>
    <scope>NUCLEOTIDE SEQUENCE [LARGE SCALE GENOMIC DNA]</scope>
    <source>
        <strain evidence="14 15">CBS 707.79</strain>
    </source>
</reference>
<dbReference type="GO" id="GO:0016925">
    <property type="term" value="P:protein sumoylation"/>
    <property type="evidence" value="ECO:0007669"/>
    <property type="project" value="UniProtKB-UniPathway"/>
</dbReference>
<dbReference type="InterPro" id="IPR038654">
    <property type="entry name" value="PINIT_sf"/>
</dbReference>
<feature type="region of interest" description="Disordered" evidence="10">
    <location>
        <begin position="76"/>
        <end position="117"/>
    </location>
</feature>
<dbReference type="Pfam" id="PF04051">
    <property type="entry name" value="TRAPP"/>
    <property type="match status" value="1"/>
</dbReference>
<dbReference type="InterPro" id="IPR023321">
    <property type="entry name" value="PINIT"/>
</dbReference>
<evidence type="ECO:0000259" key="13">
    <source>
        <dbReference type="PROSITE" id="PS51466"/>
    </source>
</evidence>
<dbReference type="InterPro" id="IPR003034">
    <property type="entry name" value="SAP_dom"/>
</dbReference>
<dbReference type="PROSITE" id="PS51466">
    <property type="entry name" value="PINIT"/>
    <property type="match status" value="1"/>
</dbReference>
<evidence type="ECO:0000256" key="3">
    <source>
        <dbReference type="ARBA" id="ARBA00006218"/>
    </source>
</evidence>
<dbReference type="PROSITE" id="PS51044">
    <property type="entry name" value="ZF_SP_RING"/>
    <property type="match status" value="1"/>
</dbReference>